<feature type="transmembrane region" description="Helical" evidence="9">
    <location>
        <begin position="320"/>
        <end position="341"/>
    </location>
</feature>
<dbReference type="Proteomes" id="UP001233314">
    <property type="component" value="Unassembled WGS sequence"/>
</dbReference>
<keyword evidence="6 9" id="KW-1133">Transmembrane helix</keyword>
<dbReference type="RefSeq" id="WP_305028104.1">
    <property type="nucleotide sequence ID" value="NZ_JAUQTA010000001.1"/>
</dbReference>
<feature type="transmembrane region" description="Helical" evidence="9">
    <location>
        <begin position="353"/>
        <end position="374"/>
    </location>
</feature>
<feature type="compositionally biased region" description="Gly residues" evidence="8">
    <location>
        <begin position="523"/>
        <end position="535"/>
    </location>
</feature>
<feature type="transmembrane region" description="Helical" evidence="9">
    <location>
        <begin position="462"/>
        <end position="481"/>
    </location>
</feature>
<keyword evidence="5 9" id="KW-0812">Transmembrane</keyword>
<evidence type="ECO:0000256" key="8">
    <source>
        <dbReference type="SAM" id="MobiDB-lite"/>
    </source>
</evidence>
<dbReference type="Pfam" id="PF24878">
    <property type="entry name" value="YkcB_C"/>
    <property type="match status" value="1"/>
</dbReference>
<evidence type="ECO:0000256" key="3">
    <source>
        <dbReference type="ARBA" id="ARBA00022676"/>
    </source>
</evidence>
<protein>
    <submittedName>
        <fullName evidence="12">Glycosyltransferase family 39 protein</fullName>
    </submittedName>
</protein>
<evidence type="ECO:0000256" key="5">
    <source>
        <dbReference type="ARBA" id="ARBA00022692"/>
    </source>
</evidence>
<keyword evidence="4" id="KW-0808">Transferase</keyword>
<gene>
    <name evidence="12" type="ORF">Q5722_10235</name>
</gene>
<proteinExistence type="predicted"/>
<dbReference type="Pfam" id="PF13231">
    <property type="entry name" value="PMT_2"/>
    <property type="match status" value="1"/>
</dbReference>
<feature type="domain" description="Putative mannosyltransferase YkcA/B-like C-terminal" evidence="11">
    <location>
        <begin position="567"/>
        <end position="659"/>
    </location>
</feature>
<feature type="compositionally biased region" description="Gly residues" evidence="8">
    <location>
        <begin position="500"/>
        <end position="512"/>
    </location>
</feature>
<evidence type="ECO:0000313" key="12">
    <source>
        <dbReference type="EMBL" id="MDO7868745.1"/>
    </source>
</evidence>
<feature type="transmembrane region" description="Helical" evidence="9">
    <location>
        <begin position="204"/>
        <end position="223"/>
    </location>
</feature>
<dbReference type="InterPro" id="IPR038731">
    <property type="entry name" value="RgtA/B/C-like"/>
</dbReference>
<dbReference type="EMBL" id="JAUQTA010000001">
    <property type="protein sequence ID" value="MDO7868745.1"/>
    <property type="molecule type" value="Genomic_DNA"/>
</dbReference>
<keyword evidence="13" id="KW-1185">Reference proteome</keyword>
<feature type="transmembrane region" description="Helical" evidence="9">
    <location>
        <begin position="29"/>
        <end position="47"/>
    </location>
</feature>
<evidence type="ECO:0000259" key="10">
    <source>
        <dbReference type="Pfam" id="PF13231"/>
    </source>
</evidence>
<feature type="region of interest" description="Disordered" evidence="8">
    <location>
        <begin position="1"/>
        <end position="23"/>
    </location>
</feature>
<feature type="region of interest" description="Disordered" evidence="8">
    <location>
        <begin position="492"/>
        <end position="555"/>
    </location>
</feature>
<evidence type="ECO:0000259" key="11">
    <source>
        <dbReference type="Pfam" id="PF24878"/>
    </source>
</evidence>
<comment type="caution">
    <text evidence="12">The sequence shown here is derived from an EMBL/GenBank/DDBJ whole genome shotgun (WGS) entry which is preliminary data.</text>
</comment>
<evidence type="ECO:0000256" key="1">
    <source>
        <dbReference type="ARBA" id="ARBA00004651"/>
    </source>
</evidence>
<comment type="subcellular location">
    <subcellularLocation>
        <location evidence="1">Cell membrane</location>
        <topology evidence="1">Multi-pass membrane protein</topology>
    </subcellularLocation>
</comment>
<reference evidence="12 13" key="1">
    <citation type="submission" date="2023-07" db="EMBL/GenBank/DDBJ databases">
        <title>Nocardioides sp. nov WY-20 isolated from soil.</title>
        <authorList>
            <person name="Liu B."/>
            <person name="Wan Y."/>
        </authorList>
    </citation>
    <scope>NUCLEOTIDE SEQUENCE [LARGE SCALE GENOMIC DNA]</scope>
    <source>
        <strain evidence="12 13">WY-20</strain>
    </source>
</reference>
<organism evidence="12 13">
    <name type="scientific">Nocardioides jiangxiensis</name>
    <dbReference type="NCBI Taxonomy" id="3064524"/>
    <lineage>
        <taxon>Bacteria</taxon>
        <taxon>Bacillati</taxon>
        <taxon>Actinomycetota</taxon>
        <taxon>Actinomycetes</taxon>
        <taxon>Propionibacteriales</taxon>
        <taxon>Nocardioidaceae</taxon>
        <taxon>Nocardioides</taxon>
    </lineage>
</organism>
<evidence type="ECO:0000256" key="2">
    <source>
        <dbReference type="ARBA" id="ARBA00022475"/>
    </source>
</evidence>
<feature type="compositionally biased region" description="Gly residues" evidence="8">
    <location>
        <begin position="545"/>
        <end position="555"/>
    </location>
</feature>
<feature type="compositionally biased region" description="Low complexity" evidence="8">
    <location>
        <begin position="10"/>
        <end position="20"/>
    </location>
</feature>
<keyword evidence="2" id="KW-1003">Cell membrane</keyword>
<evidence type="ECO:0000256" key="4">
    <source>
        <dbReference type="ARBA" id="ARBA00022679"/>
    </source>
</evidence>
<evidence type="ECO:0000256" key="7">
    <source>
        <dbReference type="ARBA" id="ARBA00023136"/>
    </source>
</evidence>
<evidence type="ECO:0000256" key="6">
    <source>
        <dbReference type="ARBA" id="ARBA00022989"/>
    </source>
</evidence>
<feature type="transmembrane region" description="Helical" evidence="9">
    <location>
        <begin position="380"/>
        <end position="401"/>
    </location>
</feature>
<dbReference type="InterPro" id="IPR056785">
    <property type="entry name" value="YkcA/B-like_C"/>
</dbReference>
<feature type="transmembrane region" description="Helical" evidence="9">
    <location>
        <begin position="230"/>
        <end position="249"/>
    </location>
</feature>
<dbReference type="PANTHER" id="PTHR33908">
    <property type="entry name" value="MANNOSYLTRANSFERASE YKCB-RELATED"/>
    <property type="match status" value="1"/>
</dbReference>
<sequence>MTAVLPAAEPTRPGTRASTPPRRRTTERATLLGLLAATALLYLWGLGESGWANSFYAAAAQAGSESWKAFFYGSSDAASSITVDKTPLSLWPMALSIRVFGLSSWSLLVPQALEGVAAVALLHATVKRATGSHLAGLLAGAVLALTPVAVLMFRFDNPDALLVLLMIGAVHATLRATESPRAVRWLVLGGGLVGLAYLTKMLQAFLVLPALALTYLLFAPATVTAGRRILHLLGAFGAMIAAAGWWIAIVELVPASMRPWIGGSQGNSILELTLGYNGLGRLSGNETGSVGGGRGGGTSMWGSTGLFRLFDSENGAQGSWLLPAALLLATATLALAVPRVARMLHLAPLPRRTAAAATVWAGWLAVTWLTFSFMAGIFHAYYAVALAPAVAASVAIGAHVLWTRRDHLVASGLLAATTALSSVWAFELLGRTDWQPWLRWVVLVGGIGSALALGAVRLAGRWAPVVAAVAIAAVLAGPSAYSLSTAATPHTGSIPTAGPEGAGGAGGPGGAMRGRMGTPPGVPGAGPTGQGGPTGQQGMPFPGATEGGGMGGAAGGLLNSSTPSTALTRLLLADADQYTWVAAAVGSNSASGYQLATEKPVMPIGGFNGSDPSPTLAAFKQLVADGEVHWFIAGGMGTGAGSQTGGSTASSQIASWVSSTFAATTVDGVTLYDLTQAAS</sequence>
<evidence type="ECO:0000313" key="13">
    <source>
        <dbReference type="Proteomes" id="UP001233314"/>
    </source>
</evidence>
<accession>A0ABT9B1L5</accession>
<name>A0ABT9B1L5_9ACTN</name>
<dbReference type="InterPro" id="IPR050297">
    <property type="entry name" value="LipidA_mod_glycosyltrf_83"/>
</dbReference>
<feature type="transmembrane region" description="Helical" evidence="9">
    <location>
        <begin position="134"/>
        <end position="154"/>
    </location>
</feature>
<keyword evidence="3" id="KW-0328">Glycosyltransferase</keyword>
<dbReference type="PANTHER" id="PTHR33908:SF3">
    <property type="entry name" value="UNDECAPRENYL PHOSPHATE-ALPHA-4-AMINO-4-DEOXY-L-ARABINOSE ARABINOSYL TRANSFERASE"/>
    <property type="match status" value="1"/>
</dbReference>
<feature type="domain" description="Glycosyltransferase RgtA/B/C/D-like" evidence="10">
    <location>
        <begin position="84"/>
        <end position="246"/>
    </location>
</feature>
<evidence type="ECO:0000256" key="9">
    <source>
        <dbReference type="SAM" id="Phobius"/>
    </source>
</evidence>
<feature type="transmembrane region" description="Helical" evidence="9">
    <location>
        <begin position="437"/>
        <end position="455"/>
    </location>
</feature>
<feature type="transmembrane region" description="Helical" evidence="9">
    <location>
        <begin position="99"/>
        <end position="122"/>
    </location>
</feature>
<feature type="transmembrane region" description="Helical" evidence="9">
    <location>
        <begin position="408"/>
        <end position="425"/>
    </location>
</feature>
<keyword evidence="7 9" id="KW-0472">Membrane</keyword>